<dbReference type="Proteomes" id="UP001485459">
    <property type="component" value="Chromosome"/>
</dbReference>
<evidence type="ECO:0000259" key="4">
    <source>
        <dbReference type="PROSITE" id="PS01124"/>
    </source>
</evidence>
<dbReference type="Gene3D" id="1.10.10.60">
    <property type="entry name" value="Homeodomain-like"/>
    <property type="match status" value="1"/>
</dbReference>
<dbReference type="InterPro" id="IPR050204">
    <property type="entry name" value="AraC_XylS_family_regulators"/>
</dbReference>
<dbReference type="Pfam" id="PF20240">
    <property type="entry name" value="DUF6597"/>
    <property type="match status" value="1"/>
</dbReference>
<dbReference type="PROSITE" id="PS01124">
    <property type="entry name" value="HTH_ARAC_FAMILY_2"/>
    <property type="match status" value="1"/>
</dbReference>
<gene>
    <name evidence="5" type="ORF">WJU16_03690</name>
</gene>
<sequence length="270" mass="30300">MIYRRLPPPPALRRFVQYCWTLESHAGDEAQAFRTLADASPGIIFQHPGKGVLYQENKLLPPVFLYGQSTRHAGLRLEGEFGVSGMVLRPGALRSVFGLNPGELTDGCIDARELQPALAGWLEDIAEGPSPGEAHLQGLSAFVSGQLDRHRQHEDPMLETALSRLQETQGALSLRDLRDELRITERSFERRFKQYTGMSPKRFARIAQFQASLQQLRGKQFDKLSDLAYSNDYADQSHFIRTFREFAGCSPQKFQDAGPVSYNSGAMLSR</sequence>
<evidence type="ECO:0000256" key="3">
    <source>
        <dbReference type="ARBA" id="ARBA00023163"/>
    </source>
</evidence>
<dbReference type="EMBL" id="CP149822">
    <property type="protein sequence ID" value="WZN42137.1"/>
    <property type="molecule type" value="Genomic_DNA"/>
</dbReference>
<keyword evidence="6" id="KW-1185">Reference proteome</keyword>
<reference evidence="6" key="1">
    <citation type="submission" date="2024-03" db="EMBL/GenBank/DDBJ databases">
        <title>Chitinophaga horti sp. nov., isolated from garden soil.</title>
        <authorList>
            <person name="Lee D.S."/>
            <person name="Han D.M."/>
            <person name="Baek J.H."/>
            <person name="Choi D.G."/>
            <person name="Jeon J.H."/>
            <person name="Jeon C.O."/>
        </authorList>
    </citation>
    <scope>NUCLEOTIDE SEQUENCE [LARGE SCALE GENOMIC DNA]</scope>
    <source>
        <strain evidence="6">GPA1</strain>
    </source>
</reference>
<keyword evidence="2" id="KW-0238">DNA-binding</keyword>
<evidence type="ECO:0000256" key="1">
    <source>
        <dbReference type="ARBA" id="ARBA00023015"/>
    </source>
</evidence>
<organism evidence="5 6">
    <name type="scientific">Chitinophaga pollutisoli</name>
    <dbReference type="NCBI Taxonomy" id="3133966"/>
    <lineage>
        <taxon>Bacteria</taxon>
        <taxon>Pseudomonadati</taxon>
        <taxon>Bacteroidota</taxon>
        <taxon>Chitinophagia</taxon>
        <taxon>Chitinophagales</taxon>
        <taxon>Chitinophagaceae</taxon>
        <taxon>Chitinophaga</taxon>
    </lineage>
</organism>
<dbReference type="SMART" id="SM00342">
    <property type="entry name" value="HTH_ARAC"/>
    <property type="match status" value="1"/>
</dbReference>
<dbReference type="SUPFAM" id="SSF46689">
    <property type="entry name" value="Homeodomain-like"/>
    <property type="match status" value="1"/>
</dbReference>
<accession>A0ABZ2YRG4</accession>
<keyword evidence="1" id="KW-0805">Transcription regulation</keyword>
<evidence type="ECO:0000313" key="6">
    <source>
        <dbReference type="Proteomes" id="UP001485459"/>
    </source>
</evidence>
<keyword evidence="3" id="KW-0804">Transcription</keyword>
<dbReference type="Pfam" id="PF12833">
    <property type="entry name" value="HTH_18"/>
    <property type="match status" value="1"/>
</dbReference>
<dbReference type="InterPro" id="IPR018060">
    <property type="entry name" value="HTH_AraC"/>
</dbReference>
<dbReference type="InterPro" id="IPR009057">
    <property type="entry name" value="Homeodomain-like_sf"/>
</dbReference>
<evidence type="ECO:0000313" key="5">
    <source>
        <dbReference type="EMBL" id="WZN42137.1"/>
    </source>
</evidence>
<dbReference type="InterPro" id="IPR046532">
    <property type="entry name" value="DUF6597"/>
</dbReference>
<proteinExistence type="predicted"/>
<dbReference type="PANTHER" id="PTHR46796">
    <property type="entry name" value="HTH-TYPE TRANSCRIPTIONAL ACTIVATOR RHAS-RELATED"/>
    <property type="match status" value="1"/>
</dbReference>
<name>A0ABZ2YRG4_9BACT</name>
<dbReference type="PANTHER" id="PTHR46796:SF13">
    <property type="entry name" value="HTH-TYPE TRANSCRIPTIONAL ACTIVATOR RHAS"/>
    <property type="match status" value="1"/>
</dbReference>
<dbReference type="RefSeq" id="WP_341836973.1">
    <property type="nucleotide sequence ID" value="NZ_CP149822.1"/>
</dbReference>
<evidence type="ECO:0000256" key="2">
    <source>
        <dbReference type="ARBA" id="ARBA00023125"/>
    </source>
</evidence>
<protein>
    <submittedName>
        <fullName evidence="5">Helix-turn-helix transcriptional regulator</fullName>
    </submittedName>
</protein>
<feature type="domain" description="HTH araC/xylS-type" evidence="4">
    <location>
        <begin position="155"/>
        <end position="257"/>
    </location>
</feature>